<name>S3CAX7_OPHP1</name>
<evidence type="ECO:0000313" key="5">
    <source>
        <dbReference type="Proteomes" id="UP000016923"/>
    </source>
</evidence>
<proteinExistence type="predicted"/>
<dbReference type="InterPro" id="IPR008030">
    <property type="entry name" value="NmrA-like"/>
</dbReference>
<dbReference type="FunFam" id="3.40.50.720:FF:000358">
    <property type="entry name" value="NADH-ubiquinone oxidoreductase 39 kDa subunit"/>
    <property type="match status" value="1"/>
</dbReference>
<gene>
    <name evidence="4" type="ORF">F503_07701</name>
</gene>
<dbReference type="HOGENOM" id="CLU_303663_0_0_1"/>
<dbReference type="PANTHER" id="PTHR12126">
    <property type="entry name" value="NADH-UBIQUINONE OXIDOREDUCTASE 39 KDA SUBUNIT-RELATED"/>
    <property type="match status" value="1"/>
</dbReference>
<accession>S3CAX7</accession>
<evidence type="ECO:0000259" key="3">
    <source>
        <dbReference type="Pfam" id="PF10307"/>
    </source>
</evidence>
<dbReference type="PANTHER" id="PTHR12126:SF11">
    <property type="entry name" value="NADH DEHYDROGENASE [UBIQUINONE] 1 ALPHA SUBCOMPLEX SUBUNIT 9, MITOCHONDRIAL"/>
    <property type="match status" value="1"/>
</dbReference>
<dbReference type="EMBL" id="KE148168">
    <property type="protein sequence ID" value="EPE03398.1"/>
    <property type="molecule type" value="Genomic_DNA"/>
</dbReference>
<evidence type="ECO:0000259" key="2">
    <source>
        <dbReference type="Pfam" id="PF05368"/>
    </source>
</evidence>
<dbReference type="VEuPathDB" id="FungiDB:F503_07701"/>
<reference evidence="4 5" key="1">
    <citation type="journal article" date="2013" name="BMC Genomics">
        <title>The genome and transcriptome of the pine saprophyte Ophiostoma piceae, and a comparison with the bark beetle-associated pine pathogen Grosmannia clavigera.</title>
        <authorList>
            <person name="Haridas S."/>
            <person name="Wang Y."/>
            <person name="Lim L."/>
            <person name="Massoumi Alamouti S."/>
            <person name="Jackman S."/>
            <person name="Docking R."/>
            <person name="Robertson G."/>
            <person name="Birol I."/>
            <person name="Bohlmann J."/>
            <person name="Breuil C."/>
        </authorList>
    </citation>
    <scope>NUCLEOTIDE SEQUENCE [LARGE SCALE GENOMIC DNA]</scope>
    <source>
        <strain evidence="4 5">UAMH 11346</strain>
    </source>
</reference>
<dbReference type="InterPro" id="IPR018812">
    <property type="entry name" value="SAK_HAD"/>
</dbReference>
<dbReference type="SUPFAM" id="SSF51735">
    <property type="entry name" value="NAD(P)-binding Rossmann-fold domains"/>
    <property type="match status" value="1"/>
</dbReference>
<dbReference type="Gene3D" id="3.40.50.720">
    <property type="entry name" value="NAD(P)-binding Rossmann-like Domain"/>
    <property type="match status" value="1"/>
</dbReference>
<dbReference type="Pfam" id="PF05368">
    <property type="entry name" value="NmrA"/>
    <property type="match status" value="1"/>
</dbReference>
<dbReference type="OrthoDB" id="275457at2759"/>
<dbReference type="Pfam" id="PF10307">
    <property type="entry name" value="HAD_SAK_1"/>
    <property type="match status" value="1"/>
</dbReference>
<keyword evidence="4" id="KW-0830">Ubiquinone</keyword>
<dbReference type="CDD" id="cd05271">
    <property type="entry name" value="NDUFA9_like_SDR_a"/>
    <property type="match status" value="1"/>
</dbReference>
<sequence>MVSLPAAAARSSQKMARAAFQQQRRAVSDVAITRTGKPILRVQGGRSSLGGHTATVFGATGALGRYIVNRLARQGCTVVVPFREEMAKRHLKVSGDLGRVVFIEYDLRNTASIEESVRHSDVVYNLIGRNYPTKYVKTREHKTTRRRDDEATEDVHVEGTERIVEAVAKYDVDRYIHVSSYNADPTSSSEFFATKGRGEAVAREIFPETTIVRPAPMFGFEDNLLLRLAGVYNLFTSNNMRERYWPVHVIDVGKALEKMLYDDTTAGQTYELHGPKNYSTAEIAELVDREIYKKRRHINVPKAILKPAAELLNRVLWWPVLSGEDIEKEWIDQVVDETAKTFKDLGIEAGDISEFTYHYLQGFRSSAYYDLPPATEKERREDKQYLHVLDDQTSLLMSQAVRSITRIAASARLRAMALSAAAVYSAARTQQPPSAPAQAQVQAQAVSSLSAASSIAESSPAVSMAGLDAGAGRSGGDPDSYTPTALSRWSLLDHKLPVSDAVRSIHIYDFDNTLFKTPLPNSKLWNASTMGSLSSQDAFSTGGWWHDVRILSATGEGLEKEEPRAWEGWWNEHIVELARLSTQEPGSLSVLLTGRAERGFGDLVQRIAKSKGLKFDMITLKPAAGPSNEKFASTMAFKQAFLEAVMETYSSATEIRIYEDRPRHVEGFREFLQRYNERRQNRSQPAPLPAITGEVIPVTPIATTLDPVIEVAEVQHMVNCHNAAGGGRRGRLVLTKTVFFTGYLIKEVDSERLLGLLQIPPNMNRRDLKYHGNSIMISPRHCPPHILAKAGGIGTKMTWRVEAMGNLDNSLWAVKVRPATPNTTYHTAESVPLVVLAVCRGARPHDASRIRKWQPVAAEHVFEFETTVGEKAILRVESEHTASSQEYNNIGRDESDGQNSGGNMPPARSAGEEEEQPRQALPRRMDLHHPRAPEAELGAATTTTTRAAVGAAVSLDDAGPAQQPSQTQSIQRQQIVYDEE</sequence>
<evidence type="ECO:0000313" key="4">
    <source>
        <dbReference type="EMBL" id="EPE03398.1"/>
    </source>
</evidence>
<feature type="domain" description="NmrA-like" evidence="2">
    <location>
        <begin position="53"/>
        <end position="307"/>
    </location>
</feature>
<keyword evidence="5" id="KW-1185">Reference proteome</keyword>
<protein>
    <submittedName>
        <fullName evidence="4">Nadh-ubiquinone oxidoreductase 40 kDa subunit</fullName>
    </submittedName>
</protein>
<feature type="compositionally biased region" description="Low complexity" evidence="1">
    <location>
        <begin position="938"/>
        <end position="953"/>
    </location>
</feature>
<dbReference type="STRING" id="1262450.S3CAX7"/>
<dbReference type="eggNOG" id="KOG2865">
    <property type="taxonomic scope" value="Eukaryota"/>
</dbReference>
<feature type="domain" description="Swiss Army Knife RNA repair protein HAD" evidence="3">
    <location>
        <begin position="517"/>
        <end position="723"/>
    </location>
</feature>
<dbReference type="GO" id="GO:0044877">
    <property type="term" value="F:protein-containing complex binding"/>
    <property type="evidence" value="ECO:0007669"/>
    <property type="project" value="TreeGrafter"/>
</dbReference>
<dbReference type="InterPro" id="IPR051207">
    <property type="entry name" value="ComplexI_NDUFA9_subunit"/>
</dbReference>
<evidence type="ECO:0000256" key="1">
    <source>
        <dbReference type="SAM" id="MobiDB-lite"/>
    </source>
</evidence>
<dbReference type="GO" id="GO:0005739">
    <property type="term" value="C:mitochondrion"/>
    <property type="evidence" value="ECO:0007669"/>
    <property type="project" value="TreeGrafter"/>
</dbReference>
<dbReference type="Proteomes" id="UP000016923">
    <property type="component" value="Unassembled WGS sequence"/>
</dbReference>
<dbReference type="AlphaFoldDB" id="S3CAX7"/>
<feature type="compositionally biased region" description="Low complexity" evidence="1">
    <location>
        <begin position="962"/>
        <end position="980"/>
    </location>
</feature>
<feature type="compositionally biased region" description="Basic and acidic residues" evidence="1">
    <location>
        <begin position="923"/>
        <end position="934"/>
    </location>
</feature>
<organism evidence="4 5">
    <name type="scientific">Ophiostoma piceae (strain UAMH 11346)</name>
    <name type="common">Sap stain fungus</name>
    <dbReference type="NCBI Taxonomy" id="1262450"/>
    <lineage>
        <taxon>Eukaryota</taxon>
        <taxon>Fungi</taxon>
        <taxon>Dikarya</taxon>
        <taxon>Ascomycota</taxon>
        <taxon>Pezizomycotina</taxon>
        <taxon>Sordariomycetes</taxon>
        <taxon>Sordariomycetidae</taxon>
        <taxon>Ophiostomatales</taxon>
        <taxon>Ophiostomataceae</taxon>
        <taxon>Ophiostoma</taxon>
    </lineage>
</organism>
<dbReference type="InterPro" id="IPR036291">
    <property type="entry name" value="NAD(P)-bd_dom_sf"/>
</dbReference>
<feature type="region of interest" description="Disordered" evidence="1">
    <location>
        <begin position="879"/>
        <end position="980"/>
    </location>
</feature>